<dbReference type="EMBL" id="ARYL01000011">
    <property type="protein sequence ID" value="KDA02824.1"/>
    <property type="molecule type" value="Genomic_DNA"/>
</dbReference>
<dbReference type="OrthoDB" id="7210926at2"/>
<evidence type="ECO:0000256" key="1">
    <source>
        <dbReference type="SAM" id="MobiDB-lite"/>
    </source>
</evidence>
<dbReference type="STRING" id="1280953.HOC_09009"/>
<gene>
    <name evidence="3" type="ORF">HOC_09009</name>
</gene>
<comment type="caution">
    <text evidence="3">The sequence shown here is derived from an EMBL/GenBank/DDBJ whole genome shotgun (WGS) entry which is preliminary data.</text>
</comment>
<dbReference type="InterPro" id="IPR009875">
    <property type="entry name" value="PilZ_domain"/>
</dbReference>
<dbReference type="AlphaFoldDB" id="A0A059G7X0"/>
<dbReference type="Pfam" id="PF07238">
    <property type="entry name" value="PilZ"/>
    <property type="match status" value="1"/>
</dbReference>
<keyword evidence="4" id="KW-1185">Reference proteome</keyword>
<proteinExistence type="predicted"/>
<dbReference type="PATRIC" id="fig|1280953.3.peg.1820"/>
<feature type="domain" description="PilZ" evidence="2">
    <location>
        <begin position="22"/>
        <end position="97"/>
    </location>
</feature>
<evidence type="ECO:0000313" key="4">
    <source>
        <dbReference type="Proteomes" id="UP000024942"/>
    </source>
</evidence>
<evidence type="ECO:0000313" key="3">
    <source>
        <dbReference type="EMBL" id="KDA02824.1"/>
    </source>
</evidence>
<dbReference type="GO" id="GO:0035438">
    <property type="term" value="F:cyclic-di-GMP binding"/>
    <property type="evidence" value="ECO:0007669"/>
    <property type="project" value="InterPro"/>
</dbReference>
<feature type="region of interest" description="Disordered" evidence="1">
    <location>
        <begin position="1"/>
        <end position="23"/>
    </location>
</feature>
<accession>A0A059G7X0</accession>
<dbReference type="eggNOG" id="ENOG5033AB2">
    <property type="taxonomic scope" value="Bacteria"/>
</dbReference>
<feature type="compositionally biased region" description="Polar residues" evidence="1">
    <location>
        <begin position="1"/>
        <end position="14"/>
    </location>
</feature>
<name>A0A059G7X0_9PROT</name>
<dbReference type="SUPFAM" id="SSF141371">
    <property type="entry name" value="PilZ domain-like"/>
    <property type="match status" value="1"/>
</dbReference>
<reference evidence="3 4" key="1">
    <citation type="journal article" date="2014" name="Antonie Van Leeuwenhoek">
        <title>Hyphomonas beringensis sp. nov. and Hyphomonas chukchiensis sp. nov., isolated from surface seawater of the Bering Sea and Chukchi Sea.</title>
        <authorList>
            <person name="Li C."/>
            <person name="Lai Q."/>
            <person name="Li G."/>
            <person name="Dong C."/>
            <person name="Wang J."/>
            <person name="Liao Y."/>
            <person name="Shao Z."/>
        </authorList>
    </citation>
    <scope>NUCLEOTIDE SEQUENCE [LARGE SCALE GENOMIC DNA]</scope>
    <source>
        <strain evidence="3 4">SCH89</strain>
    </source>
</reference>
<sequence length="97" mass="10717">MTDVLNTPTTSTADARSEGRQRTLKAGRIEVNGHASTFDCMIRDMSERGARLVLKAVWIAPEKFDLLVLNPNTGKSDRHACLTAWQKGTVIGVRFTD</sequence>
<dbReference type="RefSeq" id="WP_051624675.1">
    <property type="nucleotide sequence ID" value="NZ_ARYL01000011.1"/>
</dbReference>
<dbReference type="Proteomes" id="UP000024942">
    <property type="component" value="Unassembled WGS sequence"/>
</dbReference>
<protein>
    <recommendedName>
        <fullName evidence="2">PilZ domain-containing protein</fullName>
    </recommendedName>
</protein>
<organism evidence="3 4">
    <name type="scientific">Hyphomonas oceanitis SCH89</name>
    <dbReference type="NCBI Taxonomy" id="1280953"/>
    <lineage>
        <taxon>Bacteria</taxon>
        <taxon>Pseudomonadati</taxon>
        <taxon>Pseudomonadota</taxon>
        <taxon>Alphaproteobacteria</taxon>
        <taxon>Hyphomonadales</taxon>
        <taxon>Hyphomonadaceae</taxon>
        <taxon>Hyphomonas</taxon>
    </lineage>
</organism>
<evidence type="ECO:0000259" key="2">
    <source>
        <dbReference type="Pfam" id="PF07238"/>
    </source>
</evidence>